<evidence type="ECO:0000256" key="8">
    <source>
        <dbReference type="SAM" id="Phobius"/>
    </source>
</evidence>
<keyword evidence="3" id="KW-0808">Transferase</keyword>
<dbReference type="PANTHER" id="PTHR34220:SF7">
    <property type="entry name" value="SENSOR HISTIDINE KINASE YPDA"/>
    <property type="match status" value="1"/>
</dbReference>
<dbReference type="Gene3D" id="3.30.450.20">
    <property type="entry name" value="PAS domain"/>
    <property type="match status" value="1"/>
</dbReference>
<dbReference type="SUPFAM" id="SSF55874">
    <property type="entry name" value="ATPase domain of HSP90 chaperone/DNA topoisomerase II/histidine kinase"/>
    <property type="match status" value="1"/>
</dbReference>
<dbReference type="InterPro" id="IPR036890">
    <property type="entry name" value="HATPase_C_sf"/>
</dbReference>
<dbReference type="Pfam" id="PF16927">
    <property type="entry name" value="HisKA_7TM"/>
    <property type="match status" value="1"/>
</dbReference>
<dbReference type="InterPro" id="IPR005467">
    <property type="entry name" value="His_kinase_dom"/>
</dbReference>
<keyword evidence="4" id="KW-0547">Nucleotide-binding</keyword>
<feature type="transmembrane region" description="Helical" evidence="8">
    <location>
        <begin position="66"/>
        <end position="84"/>
    </location>
</feature>
<dbReference type="EC" id="2.7.13.3" evidence="2"/>
<dbReference type="InterPro" id="IPR000014">
    <property type="entry name" value="PAS"/>
</dbReference>
<dbReference type="CDD" id="cd00130">
    <property type="entry name" value="PAS"/>
    <property type="match status" value="1"/>
</dbReference>
<evidence type="ECO:0000256" key="2">
    <source>
        <dbReference type="ARBA" id="ARBA00012438"/>
    </source>
</evidence>
<dbReference type="GO" id="GO:0016301">
    <property type="term" value="F:kinase activity"/>
    <property type="evidence" value="ECO:0007669"/>
    <property type="project" value="UniProtKB-KW"/>
</dbReference>
<protein>
    <recommendedName>
        <fullName evidence="2">histidine kinase</fullName>
        <ecNumber evidence="2">2.7.13.3</ecNumber>
    </recommendedName>
</protein>
<feature type="transmembrane region" description="Helical" evidence="8">
    <location>
        <begin position="105"/>
        <end position="125"/>
    </location>
</feature>
<reference evidence="11" key="1">
    <citation type="journal article" date="2019" name="Int. J. Syst. Evol. Microbiol.">
        <title>The Global Catalogue of Microorganisms (GCM) 10K type strain sequencing project: providing services to taxonomists for standard genome sequencing and annotation.</title>
        <authorList>
            <consortium name="The Broad Institute Genomics Platform"/>
            <consortium name="The Broad Institute Genome Sequencing Center for Infectious Disease"/>
            <person name="Wu L."/>
            <person name="Ma J."/>
        </authorList>
    </citation>
    <scope>NUCLEOTIDE SEQUENCE [LARGE SCALE GENOMIC DNA]</scope>
    <source>
        <strain evidence="11">CCUG 59189</strain>
    </source>
</reference>
<name>A0ABW3RRZ7_9BACL</name>
<organism evidence="10 11">
    <name type="scientific">Paenibacillus puldeungensis</name>
    <dbReference type="NCBI Taxonomy" id="696536"/>
    <lineage>
        <taxon>Bacteria</taxon>
        <taxon>Bacillati</taxon>
        <taxon>Bacillota</taxon>
        <taxon>Bacilli</taxon>
        <taxon>Bacillales</taxon>
        <taxon>Paenibacillaceae</taxon>
        <taxon>Paenibacillus</taxon>
    </lineage>
</organism>
<evidence type="ECO:0000256" key="4">
    <source>
        <dbReference type="ARBA" id="ARBA00022741"/>
    </source>
</evidence>
<dbReference type="Pfam" id="PF06580">
    <property type="entry name" value="His_kinase"/>
    <property type="match status" value="1"/>
</dbReference>
<dbReference type="RefSeq" id="WP_379315730.1">
    <property type="nucleotide sequence ID" value="NZ_JBHTLM010000001.1"/>
</dbReference>
<feature type="transmembrane region" description="Helical" evidence="8">
    <location>
        <begin position="6"/>
        <end position="26"/>
    </location>
</feature>
<dbReference type="Proteomes" id="UP001597262">
    <property type="component" value="Unassembled WGS sequence"/>
</dbReference>
<accession>A0ABW3RRZ7</accession>
<dbReference type="InterPro" id="IPR031621">
    <property type="entry name" value="HisKA_7TM"/>
</dbReference>
<proteinExistence type="predicted"/>
<dbReference type="InterPro" id="IPR035965">
    <property type="entry name" value="PAS-like_dom_sf"/>
</dbReference>
<dbReference type="PANTHER" id="PTHR34220">
    <property type="entry name" value="SENSOR HISTIDINE KINASE YPDA"/>
    <property type="match status" value="1"/>
</dbReference>
<evidence type="ECO:0000313" key="10">
    <source>
        <dbReference type="EMBL" id="MFD1174900.1"/>
    </source>
</evidence>
<evidence type="ECO:0000256" key="5">
    <source>
        <dbReference type="ARBA" id="ARBA00022777"/>
    </source>
</evidence>
<dbReference type="PROSITE" id="PS50109">
    <property type="entry name" value="HIS_KIN"/>
    <property type="match status" value="1"/>
</dbReference>
<evidence type="ECO:0000313" key="11">
    <source>
        <dbReference type="Proteomes" id="UP001597262"/>
    </source>
</evidence>
<dbReference type="EMBL" id="JBHTLM010000001">
    <property type="protein sequence ID" value="MFD1174900.1"/>
    <property type="molecule type" value="Genomic_DNA"/>
</dbReference>
<dbReference type="Pfam" id="PF02518">
    <property type="entry name" value="HATPase_c"/>
    <property type="match status" value="1"/>
</dbReference>
<keyword evidence="6" id="KW-0067">ATP-binding</keyword>
<dbReference type="PRINTS" id="PR00344">
    <property type="entry name" value="BCTRLSENSOR"/>
</dbReference>
<feature type="transmembrane region" description="Helical" evidence="8">
    <location>
        <begin position="38"/>
        <end position="54"/>
    </location>
</feature>
<keyword evidence="11" id="KW-1185">Reference proteome</keyword>
<feature type="transmembrane region" description="Helical" evidence="8">
    <location>
        <begin position="208"/>
        <end position="225"/>
    </location>
</feature>
<evidence type="ECO:0000259" key="9">
    <source>
        <dbReference type="PROSITE" id="PS50109"/>
    </source>
</evidence>
<dbReference type="Gene3D" id="3.30.565.10">
    <property type="entry name" value="Histidine kinase-like ATPase, C-terminal domain"/>
    <property type="match status" value="1"/>
</dbReference>
<keyword evidence="8" id="KW-0472">Membrane</keyword>
<sequence>MNVTLIVLTALLSATVICAVYLISYASKRRNMPGAKPFILLMIAAIMYSGAYMGEVCSGDLESAKFWFYLEHIPIPIQHYLWMIMSLEYCKVSRKSLNIAKYFGLYHPILYLLIFFTNHLHHAYIGSYSYQSNGFFHVIVSAKGPLFALMIASGTLIGIATTAFYIRGLIKSSNIHKYGYVIMMIASVFPWIAVYLGAANENYLGIDYFPVVSVISGILYLLGIFKFNMFNVIPLATEIVFRQSKEGVMIVDMAGNIVDINDAMTRLYPEMKGLNSNYVLNDFVRKHPELHRLSEGDAGFQYQVEQQGCERHYSVQVTPIVMEDGVEAGKIVTLSDISVYVENQRILESVATDAIQKAETNEVSFLQAQIKPHFINNILSVIGSMITRDPRGARELIGNLGEYLANCYYFDSSSPFVQLEQELETINTYVTIEKARFGERLNYHVSCEKIPNIPIPRLILQPLIENAIRHGILKKAEGGNVWLSIVLEETSLSFEIRDDGVGMSDEKLAEIWGEVRTNHGIGISNIHRRLAKYYGNGLKIFSVKGQGTTVAFTIPLESQYSNEGLSESCQKPTL</sequence>
<dbReference type="InterPro" id="IPR010559">
    <property type="entry name" value="Sig_transdc_His_kin_internal"/>
</dbReference>
<keyword evidence="5 10" id="KW-0418">Kinase</keyword>
<keyword evidence="7" id="KW-0902">Two-component regulatory system</keyword>
<evidence type="ECO:0000256" key="7">
    <source>
        <dbReference type="ARBA" id="ARBA00023012"/>
    </source>
</evidence>
<feature type="transmembrane region" description="Helical" evidence="8">
    <location>
        <begin position="145"/>
        <end position="166"/>
    </location>
</feature>
<evidence type="ECO:0000256" key="3">
    <source>
        <dbReference type="ARBA" id="ARBA00022679"/>
    </source>
</evidence>
<feature type="transmembrane region" description="Helical" evidence="8">
    <location>
        <begin position="178"/>
        <end position="196"/>
    </location>
</feature>
<dbReference type="InterPro" id="IPR004358">
    <property type="entry name" value="Sig_transdc_His_kin-like_C"/>
</dbReference>
<comment type="caution">
    <text evidence="10">The sequence shown here is derived from an EMBL/GenBank/DDBJ whole genome shotgun (WGS) entry which is preliminary data.</text>
</comment>
<gene>
    <name evidence="10" type="ORF">ACFQ3W_01085</name>
</gene>
<dbReference type="InterPro" id="IPR003594">
    <property type="entry name" value="HATPase_dom"/>
</dbReference>
<keyword evidence="8" id="KW-0812">Transmembrane</keyword>
<evidence type="ECO:0000256" key="1">
    <source>
        <dbReference type="ARBA" id="ARBA00000085"/>
    </source>
</evidence>
<keyword evidence="8" id="KW-1133">Transmembrane helix</keyword>
<dbReference type="SMART" id="SM00387">
    <property type="entry name" value="HATPase_c"/>
    <property type="match status" value="1"/>
</dbReference>
<feature type="domain" description="Histidine kinase" evidence="9">
    <location>
        <begin position="459"/>
        <end position="558"/>
    </location>
</feature>
<dbReference type="SUPFAM" id="SSF55785">
    <property type="entry name" value="PYP-like sensor domain (PAS domain)"/>
    <property type="match status" value="1"/>
</dbReference>
<comment type="catalytic activity">
    <reaction evidence="1">
        <text>ATP + protein L-histidine = ADP + protein N-phospho-L-histidine.</text>
        <dbReference type="EC" id="2.7.13.3"/>
    </reaction>
</comment>
<dbReference type="InterPro" id="IPR050640">
    <property type="entry name" value="Bact_2-comp_sensor_kinase"/>
</dbReference>
<evidence type="ECO:0000256" key="6">
    <source>
        <dbReference type="ARBA" id="ARBA00022840"/>
    </source>
</evidence>